<sequence length="56" mass="6509">MFRKVCADYLIEQVRNSHLSSADKTKFVCCINLILMKLTESEEAIYNLDELERVLA</sequence>
<dbReference type="AlphaFoldDB" id="A0A380ID46"/>
<proteinExistence type="predicted"/>
<evidence type="ECO:0000313" key="2">
    <source>
        <dbReference type="Proteomes" id="UP000255213"/>
    </source>
</evidence>
<reference evidence="1 2" key="1">
    <citation type="submission" date="2018-06" db="EMBL/GenBank/DDBJ databases">
        <authorList>
            <consortium name="Pathogen Informatics"/>
            <person name="Doyle S."/>
        </authorList>
    </citation>
    <scope>NUCLEOTIDE SEQUENCE [LARGE SCALE GENOMIC DNA]</scope>
    <source>
        <strain evidence="1 2">NCTC12957</strain>
    </source>
</reference>
<dbReference type="Proteomes" id="UP000255213">
    <property type="component" value="Unassembled WGS sequence"/>
</dbReference>
<dbReference type="EMBL" id="UHEN01000001">
    <property type="protein sequence ID" value="SUN06327.1"/>
    <property type="molecule type" value="Genomic_DNA"/>
</dbReference>
<organism evidence="1 2">
    <name type="scientific">Streptococcus acidominimus</name>
    <dbReference type="NCBI Taxonomy" id="1326"/>
    <lineage>
        <taxon>Bacteria</taxon>
        <taxon>Bacillati</taxon>
        <taxon>Bacillota</taxon>
        <taxon>Bacilli</taxon>
        <taxon>Lactobacillales</taxon>
        <taxon>Streptococcaceae</taxon>
        <taxon>Streptococcus</taxon>
    </lineage>
</organism>
<name>A0A380ID46_STRAI</name>
<gene>
    <name evidence="1" type="ORF">NCTC12957_00581</name>
</gene>
<protein>
    <submittedName>
        <fullName evidence="1">Uncharacterized protein</fullName>
    </submittedName>
</protein>
<accession>A0A380ID46</accession>
<evidence type="ECO:0000313" key="1">
    <source>
        <dbReference type="EMBL" id="SUN06327.1"/>
    </source>
</evidence>